<gene>
    <name evidence="2" type="ORF">CKO42_11500</name>
</gene>
<keyword evidence="1" id="KW-0472">Membrane</keyword>
<comment type="caution">
    <text evidence="2">The sequence shown here is derived from an EMBL/GenBank/DDBJ whole genome shotgun (WGS) entry which is preliminary data.</text>
</comment>
<dbReference type="EMBL" id="NRRY01000017">
    <property type="protein sequence ID" value="MBK1619044.1"/>
    <property type="molecule type" value="Genomic_DNA"/>
</dbReference>
<evidence type="ECO:0008006" key="4">
    <source>
        <dbReference type="Google" id="ProtNLM"/>
    </source>
</evidence>
<proteinExistence type="predicted"/>
<keyword evidence="3" id="KW-1185">Reference proteome</keyword>
<feature type="transmembrane region" description="Helical" evidence="1">
    <location>
        <begin position="12"/>
        <end position="36"/>
    </location>
</feature>
<dbReference type="AlphaFoldDB" id="A0A9X0W8U2"/>
<name>A0A9X0W8U2_9GAMM</name>
<keyword evidence="1" id="KW-0812">Transmembrane</keyword>
<dbReference type="Proteomes" id="UP001138768">
    <property type="component" value="Unassembled WGS sequence"/>
</dbReference>
<accession>A0A9X0W8U2</accession>
<organism evidence="2 3">
    <name type="scientific">Lamprobacter modestohalophilus</name>
    <dbReference type="NCBI Taxonomy" id="1064514"/>
    <lineage>
        <taxon>Bacteria</taxon>
        <taxon>Pseudomonadati</taxon>
        <taxon>Pseudomonadota</taxon>
        <taxon>Gammaproteobacteria</taxon>
        <taxon>Chromatiales</taxon>
        <taxon>Chromatiaceae</taxon>
        <taxon>Lamprobacter</taxon>
    </lineage>
</organism>
<evidence type="ECO:0000256" key="1">
    <source>
        <dbReference type="SAM" id="Phobius"/>
    </source>
</evidence>
<reference evidence="2 3" key="1">
    <citation type="journal article" date="2020" name="Microorganisms">
        <title>Osmotic Adaptation and Compatible Solute Biosynthesis of Phototrophic Bacteria as Revealed from Genome Analyses.</title>
        <authorList>
            <person name="Imhoff J.F."/>
            <person name="Rahn T."/>
            <person name="Kunzel S."/>
            <person name="Keller A."/>
            <person name="Neulinger S.C."/>
        </authorList>
    </citation>
    <scope>NUCLEOTIDE SEQUENCE [LARGE SCALE GENOMIC DNA]</scope>
    <source>
        <strain evidence="2 3">DSM 25653</strain>
    </source>
</reference>
<sequence>MSISPRVENGATLIELLIGMTVGLLVTTGALGILILSLQAQNDNIKLARLNQDLRAMLDIMVRDIRRAGFVTNDPENNHDLIDPNSFFSTMPGGATTEIAIYSYGAGNANCFVYAYNRNLNDTVDSNERYGFRLANNGELEMRRSGDTNENCSNGSWETLTEPEVEITGLSFVLSSNSLNVTSMMTDTDGDGCLDGDDQNPNVASNPCDTGNYGNGVCNSGEACNTCTRDGSPDPACLSVRSVNIVINGRLRGDESVTQTLSEQVRIRNDRFIPAVP</sequence>
<evidence type="ECO:0000313" key="2">
    <source>
        <dbReference type="EMBL" id="MBK1619044.1"/>
    </source>
</evidence>
<keyword evidence="1" id="KW-1133">Transmembrane helix</keyword>
<dbReference type="RefSeq" id="WP_200243937.1">
    <property type="nucleotide sequence ID" value="NZ_NRRY01000017.1"/>
</dbReference>
<protein>
    <recommendedName>
        <fullName evidence="4">Prepilin-type N-terminal cleavage/methylation domain-containing protein</fullName>
    </recommendedName>
</protein>
<evidence type="ECO:0000313" key="3">
    <source>
        <dbReference type="Proteomes" id="UP001138768"/>
    </source>
</evidence>